<reference evidence="11 12" key="1">
    <citation type="journal article" date="2020" name="Int. J. Syst. Evol. Microbiol.">
        <title>Reclassification of Streptomyces castelarensis and Streptomyces sporoclivatus as later heterotypic synonyms of Streptomyces antimycoticus.</title>
        <authorList>
            <person name="Komaki H."/>
            <person name="Tamura T."/>
        </authorList>
    </citation>
    <scope>NUCLEOTIDE SEQUENCE [LARGE SCALE GENOMIC DNA]</scope>
    <source>
        <strain evidence="11 12">NBRC 13459</strain>
    </source>
</reference>
<keyword evidence="3 6" id="KW-0285">Flavoprotein</keyword>
<feature type="domain" description="Acyl-CoA dehydrogenase/oxidase N-terminal" evidence="10">
    <location>
        <begin position="16"/>
        <end position="94"/>
    </location>
</feature>
<evidence type="ECO:0000259" key="8">
    <source>
        <dbReference type="Pfam" id="PF00441"/>
    </source>
</evidence>
<dbReference type="Gene3D" id="1.20.140.10">
    <property type="entry name" value="Butyryl-CoA Dehydrogenase, subunit A, domain 3"/>
    <property type="match status" value="1"/>
</dbReference>
<keyword evidence="5 6" id="KW-0560">Oxidoreductase</keyword>
<proteinExistence type="inferred from homology"/>
<accession>A0A4D4KL57</accession>
<gene>
    <name evidence="11" type="ORF">SVIO_003180</name>
</gene>
<dbReference type="GO" id="GO:0050660">
    <property type="term" value="F:flavin adenine dinucleotide binding"/>
    <property type="evidence" value="ECO:0007669"/>
    <property type="project" value="InterPro"/>
</dbReference>
<evidence type="ECO:0000256" key="7">
    <source>
        <dbReference type="SAM" id="Phobius"/>
    </source>
</evidence>
<comment type="cofactor">
    <cofactor evidence="1 6">
        <name>FAD</name>
        <dbReference type="ChEBI" id="CHEBI:57692"/>
    </cofactor>
</comment>
<dbReference type="EMBL" id="BJHW01000001">
    <property type="protein sequence ID" value="GDY49695.1"/>
    <property type="molecule type" value="Genomic_DNA"/>
</dbReference>
<dbReference type="InterPro" id="IPR046373">
    <property type="entry name" value="Acyl-CoA_Oxase/DH_mid-dom_sf"/>
</dbReference>
<dbReference type="PANTHER" id="PTHR43884">
    <property type="entry name" value="ACYL-COA DEHYDROGENASE"/>
    <property type="match status" value="1"/>
</dbReference>
<evidence type="ECO:0000313" key="11">
    <source>
        <dbReference type="EMBL" id="GDY49695.1"/>
    </source>
</evidence>
<dbReference type="Proteomes" id="UP000301309">
    <property type="component" value="Unassembled WGS sequence"/>
</dbReference>
<name>A0A4D4KL57_STRVO</name>
<dbReference type="Pfam" id="PF00441">
    <property type="entry name" value="Acyl-CoA_dh_1"/>
    <property type="match status" value="1"/>
</dbReference>
<dbReference type="InterPro" id="IPR013786">
    <property type="entry name" value="AcylCoA_DH/ox_N"/>
</dbReference>
<evidence type="ECO:0000256" key="2">
    <source>
        <dbReference type="ARBA" id="ARBA00009347"/>
    </source>
</evidence>
<protein>
    <submittedName>
        <fullName evidence="11">Acyl-CoA dehydrogenase</fullName>
    </submittedName>
</protein>
<dbReference type="InterPro" id="IPR009075">
    <property type="entry name" value="AcylCo_DH/oxidase_C"/>
</dbReference>
<dbReference type="OrthoDB" id="2986495at2"/>
<evidence type="ECO:0000256" key="5">
    <source>
        <dbReference type="ARBA" id="ARBA00023002"/>
    </source>
</evidence>
<dbReference type="SUPFAM" id="SSF56645">
    <property type="entry name" value="Acyl-CoA dehydrogenase NM domain-like"/>
    <property type="match status" value="1"/>
</dbReference>
<feature type="domain" description="Acyl-CoA oxidase/dehydrogenase middle" evidence="9">
    <location>
        <begin position="128"/>
        <end position="222"/>
    </location>
</feature>
<dbReference type="Pfam" id="PF02770">
    <property type="entry name" value="Acyl-CoA_dh_M"/>
    <property type="match status" value="1"/>
</dbReference>
<dbReference type="Pfam" id="PF02771">
    <property type="entry name" value="Acyl-CoA_dh_N"/>
    <property type="match status" value="1"/>
</dbReference>
<keyword evidence="4 6" id="KW-0274">FAD</keyword>
<dbReference type="RefSeq" id="WP_137975822.1">
    <property type="nucleotide sequence ID" value="NZ_BAAASO010000032.1"/>
</dbReference>
<dbReference type="InterPro" id="IPR006091">
    <property type="entry name" value="Acyl-CoA_Oxase/DH_mid-dom"/>
</dbReference>
<feature type="domain" description="Acyl-CoA dehydrogenase/oxidase C-terminal" evidence="8">
    <location>
        <begin position="255"/>
        <end position="362"/>
    </location>
</feature>
<dbReference type="InterPro" id="IPR037069">
    <property type="entry name" value="AcylCoA_DH/ox_N_sf"/>
</dbReference>
<dbReference type="GO" id="GO:0003995">
    <property type="term" value="F:acyl-CoA dehydrogenase activity"/>
    <property type="evidence" value="ECO:0007669"/>
    <property type="project" value="TreeGrafter"/>
</dbReference>
<evidence type="ECO:0000313" key="12">
    <source>
        <dbReference type="Proteomes" id="UP000301309"/>
    </source>
</evidence>
<dbReference type="PANTHER" id="PTHR43884:SF25">
    <property type="entry name" value="ACYL-COA DEHYDROGENASE YDBM-RELATED"/>
    <property type="match status" value="1"/>
</dbReference>
<dbReference type="InterPro" id="IPR009100">
    <property type="entry name" value="AcylCoA_DH/oxidase_NM_dom_sf"/>
</dbReference>
<keyword evidence="12" id="KW-1185">Reference proteome</keyword>
<sequence>MRVIDAQDTGTVDERVRAAAEELSAVAADIDRGRVGPDGNYQLMREFGLLRILIPWEAGGEGLSFLAYTKALETLATGDGATALGFNMHNVAIGSLCETAKSPLPEAAERFRTWVFKEVVENGRMFASATSETGTGAKLRQLQATYRASGDAYVLNGTKSFVSLAGIADYYVVAAREEGCSEAEEVSHFVVSRLDDGVAFSDPWDSAALRGTQTAQMSLKDVRIPRARLFLGVEGLSLFKLMREPHWMVSGYMGAYLGIAESILCLVVRLLMGNERRRSSPVLQAQVGRLAVELKAARALVYSAARLVDEEKGSLEANTAVHAAKYCIGELAPRLALDAVRICGSGSLRASEPLERLLREAAFCSVMPAKPDECLEYVGKATLGFNMFDARNFNW</sequence>
<evidence type="ECO:0000256" key="4">
    <source>
        <dbReference type="ARBA" id="ARBA00022827"/>
    </source>
</evidence>
<keyword evidence="7" id="KW-0812">Transmembrane</keyword>
<feature type="transmembrane region" description="Helical" evidence="7">
    <location>
        <begin position="247"/>
        <end position="271"/>
    </location>
</feature>
<keyword evidence="7" id="KW-0472">Membrane</keyword>
<dbReference type="AlphaFoldDB" id="A0A4D4KL57"/>
<evidence type="ECO:0000259" key="9">
    <source>
        <dbReference type="Pfam" id="PF02770"/>
    </source>
</evidence>
<keyword evidence="7" id="KW-1133">Transmembrane helix</keyword>
<evidence type="ECO:0000256" key="3">
    <source>
        <dbReference type="ARBA" id="ARBA00022630"/>
    </source>
</evidence>
<dbReference type="Gene3D" id="2.40.110.10">
    <property type="entry name" value="Butyryl-CoA Dehydrogenase, subunit A, domain 2"/>
    <property type="match status" value="1"/>
</dbReference>
<dbReference type="InterPro" id="IPR036250">
    <property type="entry name" value="AcylCo_DH-like_C"/>
</dbReference>
<evidence type="ECO:0000259" key="10">
    <source>
        <dbReference type="Pfam" id="PF02771"/>
    </source>
</evidence>
<evidence type="ECO:0000256" key="1">
    <source>
        <dbReference type="ARBA" id="ARBA00001974"/>
    </source>
</evidence>
<evidence type="ECO:0000256" key="6">
    <source>
        <dbReference type="RuleBase" id="RU362125"/>
    </source>
</evidence>
<dbReference type="Gene3D" id="1.10.540.10">
    <property type="entry name" value="Acyl-CoA dehydrogenase/oxidase, N-terminal domain"/>
    <property type="match status" value="1"/>
</dbReference>
<organism evidence="11 12">
    <name type="scientific">Streptomyces violaceusniger</name>
    <dbReference type="NCBI Taxonomy" id="68280"/>
    <lineage>
        <taxon>Bacteria</taxon>
        <taxon>Bacillati</taxon>
        <taxon>Actinomycetota</taxon>
        <taxon>Actinomycetes</taxon>
        <taxon>Kitasatosporales</taxon>
        <taxon>Streptomycetaceae</taxon>
        <taxon>Streptomyces</taxon>
        <taxon>Streptomyces violaceusniger group</taxon>
    </lineage>
</organism>
<comment type="caution">
    <text evidence="11">The sequence shown here is derived from an EMBL/GenBank/DDBJ whole genome shotgun (WGS) entry which is preliminary data.</text>
</comment>
<comment type="similarity">
    <text evidence="2 6">Belongs to the acyl-CoA dehydrogenase family.</text>
</comment>
<dbReference type="SUPFAM" id="SSF47203">
    <property type="entry name" value="Acyl-CoA dehydrogenase C-terminal domain-like"/>
    <property type="match status" value="1"/>
</dbReference>
<dbReference type="PIRSF" id="PIRSF016578">
    <property type="entry name" value="HsaA"/>
    <property type="match status" value="1"/>
</dbReference>